<protein>
    <submittedName>
        <fullName evidence="1">Uncharacterized protein</fullName>
    </submittedName>
</protein>
<dbReference type="EMBL" id="MT143664">
    <property type="protein sequence ID" value="QJA99722.1"/>
    <property type="molecule type" value="Genomic_DNA"/>
</dbReference>
<accession>A0A6M3M1P2</accession>
<gene>
    <name evidence="1" type="ORF">MM171A00919_0020</name>
</gene>
<evidence type="ECO:0000313" key="1">
    <source>
        <dbReference type="EMBL" id="QJA99722.1"/>
    </source>
</evidence>
<name>A0A6M3M1P2_9ZZZZ</name>
<dbReference type="AlphaFoldDB" id="A0A6M3M1P2"/>
<proteinExistence type="predicted"/>
<sequence length="107" mass="12404">MRTLQVSEEIYEKIKEQLEDINYHTDLIGKAYFFRTVTFHSVGRVVKVIGQFLELEEASWVADSGRFMQAIQNGQLNEVEPVGTAFVNIQSIVDFFPWKHALPKEQK</sequence>
<organism evidence="1">
    <name type="scientific">viral metagenome</name>
    <dbReference type="NCBI Taxonomy" id="1070528"/>
    <lineage>
        <taxon>unclassified sequences</taxon>
        <taxon>metagenomes</taxon>
        <taxon>organismal metagenomes</taxon>
    </lineage>
</organism>
<reference evidence="1" key="1">
    <citation type="submission" date="2020-03" db="EMBL/GenBank/DDBJ databases">
        <title>The deep terrestrial virosphere.</title>
        <authorList>
            <person name="Holmfeldt K."/>
            <person name="Nilsson E."/>
            <person name="Simone D."/>
            <person name="Lopez-Fernandez M."/>
            <person name="Wu X."/>
            <person name="de Brujin I."/>
            <person name="Lundin D."/>
            <person name="Andersson A."/>
            <person name="Bertilsson S."/>
            <person name="Dopson M."/>
        </authorList>
    </citation>
    <scope>NUCLEOTIDE SEQUENCE</scope>
    <source>
        <strain evidence="1">MM171A00919</strain>
    </source>
</reference>